<name>A0A699YBJ6_HAELA</name>
<protein>
    <submittedName>
        <fullName evidence="1">Uncharacterized protein</fullName>
    </submittedName>
</protein>
<feature type="non-terminal residue" evidence="1">
    <location>
        <position position="1"/>
    </location>
</feature>
<feature type="non-terminal residue" evidence="1">
    <location>
        <position position="54"/>
    </location>
</feature>
<dbReference type="AlphaFoldDB" id="A0A699YBJ6"/>
<accession>A0A699YBJ6</accession>
<evidence type="ECO:0000313" key="2">
    <source>
        <dbReference type="Proteomes" id="UP000485058"/>
    </source>
</evidence>
<evidence type="ECO:0000313" key="1">
    <source>
        <dbReference type="EMBL" id="GFH07547.1"/>
    </source>
</evidence>
<dbReference type="Proteomes" id="UP000485058">
    <property type="component" value="Unassembled WGS sequence"/>
</dbReference>
<comment type="caution">
    <text evidence="1">The sequence shown here is derived from an EMBL/GenBank/DDBJ whole genome shotgun (WGS) entry which is preliminary data.</text>
</comment>
<proteinExistence type="predicted"/>
<keyword evidence="2" id="KW-1185">Reference proteome</keyword>
<dbReference type="EMBL" id="BLLF01000102">
    <property type="protein sequence ID" value="GFH07547.1"/>
    <property type="molecule type" value="Genomic_DNA"/>
</dbReference>
<gene>
    <name evidence="1" type="ORF">HaLaN_02365</name>
</gene>
<organism evidence="1 2">
    <name type="scientific">Haematococcus lacustris</name>
    <name type="common">Green alga</name>
    <name type="synonym">Haematococcus pluvialis</name>
    <dbReference type="NCBI Taxonomy" id="44745"/>
    <lineage>
        <taxon>Eukaryota</taxon>
        <taxon>Viridiplantae</taxon>
        <taxon>Chlorophyta</taxon>
        <taxon>core chlorophytes</taxon>
        <taxon>Chlorophyceae</taxon>
        <taxon>CS clade</taxon>
        <taxon>Chlamydomonadales</taxon>
        <taxon>Haematococcaceae</taxon>
        <taxon>Haematococcus</taxon>
    </lineage>
</organism>
<reference evidence="1 2" key="1">
    <citation type="submission" date="2020-02" db="EMBL/GenBank/DDBJ databases">
        <title>Draft genome sequence of Haematococcus lacustris strain NIES-144.</title>
        <authorList>
            <person name="Morimoto D."/>
            <person name="Nakagawa S."/>
            <person name="Yoshida T."/>
            <person name="Sawayama S."/>
        </authorList>
    </citation>
    <scope>NUCLEOTIDE SEQUENCE [LARGE SCALE GENOMIC DNA]</scope>
    <source>
        <strain evidence="1 2">NIES-144</strain>
    </source>
</reference>
<sequence length="54" mass="5899">MFGGYGISSPTSPEFNHFNDLVVIDTARMQVDEVAVAGRLPNPRCFHTFTAIGN</sequence>